<reference evidence="2 3" key="1">
    <citation type="submission" date="2023-03" db="EMBL/GenBank/DDBJ databases">
        <title>High recombination rates correlate with genetic variation in Cardiocondyla obscurior ants.</title>
        <authorList>
            <person name="Errbii M."/>
        </authorList>
    </citation>
    <scope>NUCLEOTIDE SEQUENCE [LARGE SCALE GENOMIC DNA]</scope>
    <source>
        <strain evidence="2">Alpha-2009</strain>
        <tissue evidence="2">Whole body</tissue>
    </source>
</reference>
<evidence type="ECO:0000256" key="1">
    <source>
        <dbReference type="SAM" id="Phobius"/>
    </source>
</evidence>
<dbReference type="Proteomes" id="UP001430953">
    <property type="component" value="Unassembled WGS sequence"/>
</dbReference>
<protein>
    <submittedName>
        <fullName evidence="2">Uncharacterized protein</fullName>
    </submittedName>
</protein>
<name>A0AAW2EGH7_9HYME</name>
<dbReference type="AlphaFoldDB" id="A0AAW2EGH7"/>
<comment type="caution">
    <text evidence="2">The sequence shown here is derived from an EMBL/GenBank/DDBJ whole genome shotgun (WGS) entry which is preliminary data.</text>
</comment>
<sequence length="112" mass="13163">MHILDREPNSESRLPRVQTQRLVRVKPALRLPSDKEKSPELYTAYPPLSRRRRQLSQIRFSAKSASYENRAAIYTLFFCGYNRCCTIVLIVVAHLISIPSSRRRDQLRIMFN</sequence>
<feature type="transmembrane region" description="Helical" evidence="1">
    <location>
        <begin position="71"/>
        <end position="98"/>
    </location>
</feature>
<keyword evidence="3" id="KW-1185">Reference proteome</keyword>
<accession>A0AAW2EGH7</accession>
<keyword evidence="1" id="KW-0472">Membrane</keyword>
<organism evidence="2 3">
    <name type="scientific">Cardiocondyla obscurior</name>
    <dbReference type="NCBI Taxonomy" id="286306"/>
    <lineage>
        <taxon>Eukaryota</taxon>
        <taxon>Metazoa</taxon>
        <taxon>Ecdysozoa</taxon>
        <taxon>Arthropoda</taxon>
        <taxon>Hexapoda</taxon>
        <taxon>Insecta</taxon>
        <taxon>Pterygota</taxon>
        <taxon>Neoptera</taxon>
        <taxon>Endopterygota</taxon>
        <taxon>Hymenoptera</taxon>
        <taxon>Apocrita</taxon>
        <taxon>Aculeata</taxon>
        <taxon>Formicoidea</taxon>
        <taxon>Formicidae</taxon>
        <taxon>Myrmicinae</taxon>
        <taxon>Cardiocondyla</taxon>
    </lineage>
</organism>
<evidence type="ECO:0000313" key="2">
    <source>
        <dbReference type="EMBL" id="KAL0101399.1"/>
    </source>
</evidence>
<keyword evidence="1" id="KW-1133">Transmembrane helix</keyword>
<gene>
    <name evidence="2" type="ORF">PUN28_018907</name>
</gene>
<evidence type="ECO:0000313" key="3">
    <source>
        <dbReference type="Proteomes" id="UP001430953"/>
    </source>
</evidence>
<dbReference type="EMBL" id="JADYXP020000024">
    <property type="protein sequence ID" value="KAL0101399.1"/>
    <property type="molecule type" value="Genomic_DNA"/>
</dbReference>
<proteinExistence type="predicted"/>
<keyword evidence="1" id="KW-0812">Transmembrane</keyword>